<dbReference type="HAMAP" id="MF_00675">
    <property type="entry name" value="UxaC"/>
    <property type="match status" value="1"/>
</dbReference>
<organism evidence="8 9">
    <name type="scientific">Paraflavisolibacter caeni</name>
    <dbReference type="NCBI Taxonomy" id="2982496"/>
    <lineage>
        <taxon>Bacteria</taxon>
        <taxon>Pseudomonadati</taxon>
        <taxon>Bacteroidota</taxon>
        <taxon>Chitinophagia</taxon>
        <taxon>Chitinophagales</taxon>
        <taxon>Chitinophagaceae</taxon>
        <taxon>Paraflavisolibacter</taxon>
    </lineage>
</organism>
<dbReference type="Proteomes" id="UP001155483">
    <property type="component" value="Unassembled WGS sequence"/>
</dbReference>
<evidence type="ECO:0000256" key="7">
    <source>
        <dbReference type="HAMAP-Rule" id="MF_00675"/>
    </source>
</evidence>
<dbReference type="PANTHER" id="PTHR30068:SF4">
    <property type="entry name" value="URONATE ISOMERASE"/>
    <property type="match status" value="1"/>
</dbReference>
<evidence type="ECO:0000256" key="3">
    <source>
        <dbReference type="ARBA" id="ARBA00008397"/>
    </source>
</evidence>
<comment type="catalytic activity">
    <reaction evidence="7">
        <text>aldehydo-D-galacturonate = keto-D-tagaturonate</text>
        <dbReference type="Rhea" id="RHEA:27702"/>
        <dbReference type="ChEBI" id="CHEBI:12952"/>
        <dbReference type="ChEBI" id="CHEBI:17886"/>
    </reaction>
</comment>
<dbReference type="Gene3D" id="1.10.2020.10">
    <property type="entry name" value="uronate isomerase, domain 2, chain A"/>
    <property type="match status" value="1"/>
</dbReference>
<sequence>MKKFLDENFLLQTATAQRLYHEYAKQMPIIDYHCHLPPDQIAEDKTFENLTQIWLYGDHYKWRAMRTNGVDESYCTGNKPDFEKFQKWAATVPYTLRNPLYHWTHLELQRYFDVHDILNADSAKKIYDECTAKLKTPEYSVRGLLRKMNVKVVCTTDDPIDSLEYHQKIKEDGFETKILPAYRPDKAMNVDDAAGFNSYVAKLEAVSNTNIASFSDYLDALKQRHDFFASMGCSVSDHGLEQIYAEDYTDAEIEAAFNKIRSGKELTREENLKFKSAMLQIFAVWDWEKGWVQQYHLGALRNNNSRMTRQLGPDTGWDSIGDFSQGRAIAKFLDKLDTNNQLAKTILYNLNPADNELMATMIGNFNDGSAPGKIQYGSGWWFLDQKDGMIKQMNALSNMGLLSRFVGMLTDSRSFLSYPRHEYFRRILCNLLGSEVENGELPNDIEWIGQVVKDICYNNASNYFNWKDVAQPAKLQTV</sequence>
<dbReference type="InterPro" id="IPR003766">
    <property type="entry name" value="Uronate_isomerase"/>
</dbReference>
<protein>
    <recommendedName>
        <fullName evidence="5 7">Uronate isomerase</fullName>
        <ecNumber evidence="4 7">5.3.1.12</ecNumber>
    </recommendedName>
    <alternativeName>
        <fullName evidence="7">Glucuronate isomerase</fullName>
    </alternativeName>
    <alternativeName>
        <fullName evidence="7">Uronic isomerase</fullName>
    </alternativeName>
</protein>
<keyword evidence="9" id="KW-1185">Reference proteome</keyword>
<dbReference type="GO" id="GO:0019698">
    <property type="term" value="P:D-galacturonate catabolic process"/>
    <property type="evidence" value="ECO:0007669"/>
    <property type="project" value="TreeGrafter"/>
</dbReference>
<dbReference type="RefSeq" id="WP_279296213.1">
    <property type="nucleotide sequence ID" value="NZ_JAOTIF010000002.1"/>
</dbReference>
<dbReference type="PANTHER" id="PTHR30068">
    <property type="entry name" value="URONATE ISOMERASE"/>
    <property type="match status" value="1"/>
</dbReference>
<accession>A0A9X2XTL0</accession>
<comment type="similarity">
    <text evidence="3 7">Belongs to the metallo-dependent hydrolases superfamily. Uronate isomerase family.</text>
</comment>
<keyword evidence="6 7" id="KW-0413">Isomerase</keyword>
<dbReference type="InterPro" id="IPR032466">
    <property type="entry name" value="Metal_Hydrolase"/>
</dbReference>
<dbReference type="EMBL" id="JAOTIF010000002">
    <property type="protein sequence ID" value="MCU7548771.1"/>
    <property type="molecule type" value="Genomic_DNA"/>
</dbReference>
<evidence type="ECO:0000256" key="2">
    <source>
        <dbReference type="ARBA" id="ARBA00004892"/>
    </source>
</evidence>
<comment type="pathway">
    <text evidence="2 7">Carbohydrate metabolism; pentose and glucuronate interconversion.</text>
</comment>
<proteinExistence type="inferred from homology"/>
<evidence type="ECO:0000256" key="5">
    <source>
        <dbReference type="ARBA" id="ARBA00020555"/>
    </source>
</evidence>
<dbReference type="SUPFAM" id="SSF51556">
    <property type="entry name" value="Metallo-dependent hydrolases"/>
    <property type="match status" value="1"/>
</dbReference>
<dbReference type="GO" id="GO:0042840">
    <property type="term" value="P:D-glucuronate catabolic process"/>
    <property type="evidence" value="ECO:0007669"/>
    <property type="project" value="TreeGrafter"/>
</dbReference>
<dbReference type="EC" id="5.3.1.12" evidence="4 7"/>
<comment type="caution">
    <text evidence="8">The sequence shown here is derived from an EMBL/GenBank/DDBJ whole genome shotgun (WGS) entry which is preliminary data.</text>
</comment>
<evidence type="ECO:0000313" key="8">
    <source>
        <dbReference type="EMBL" id="MCU7548771.1"/>
    </source>
</evidence>
<name>A0A9X2XTL0_9BACT</name>
<reference evidence="8" key="1">
    <citation type="submission" date="2022-09" db="EMBL/GenBank/DDBJ databases">
        <authorList>
            <person name="Yuan C."/>
            <person name="Ke Z."/>
        </authorList>
    </citation>
    <scope>NUCLEOTIDE SEQUENCE</scope>
    <source>
        <strain evidence="8">LB-8</strain>
    </source>
</reference>
<evidence type="ECO:0000256" key="1">
    <source>
        <dbReference type="ARBA" id="ARBA00001165"/>
    </source>
</evidence>
<evidence type="ECO:0000313" key="9">
    <source>
        <dbReference type="Proteomes" id="UP001155483"/>
    </source>
</evidence>
<gene>
    <name evidence="7 8" type="primary">uxaC</name>
    <name evidence="8" type="ORF">OCK74_06560</name>
</gene>
<evidence type="ECO:0000256" key="6">
    <source>
        <dbReference type="ARBA" id="ARBA00023235"/>
    </source>
</evidence>
<dbReference type="Gene3D" id="3.20.20.140">
    <property type="entry name" value="Metal-dependent hydrolases"/>
    <property type="match status" value="1"/>
</dbReference>
<dbReference type="NCBIfam" id="NF002794">
    <property type="entry name" value="PRK02925.1"/>
    <property type="match status" value="1"/>
</dbReference>
<evidence type="ECO:0000256" key="4">
    <source>
        <dbReference type="ARBA" id="ARBA00012546"/>
    </source>
</evidence>
<reference evidence="8" key="2">
    <citation type="submission" date="2023-04" db="EMBL/GenBank/DDBJ databases">
        <title>Paracnuella aquatica gen. nov., sp. nov., a member of the family Chitinophagaceae isolated from a hot spring.</title>
        <authorList>
            <person name="Wang C."/>
        </authorList>
    </citation>
    <scope>NUCLEOTIDE SEQUENCE</scope>
    <source>
        <strain evidence="8">LB-8</strain>
    </source>
</reference>
<dbReference type="GO" id="GO:0008880">
    <property type="term" value="F:glucuronate isomerase activity"/>
    <property type="evidence" value="ECO:0007669"/>
    <property type="project" value="UniProtKB-UniRule"/>
</dbReference>
<dbReference type="Pfam" id="PF02614">
    <property type="entry name" value="UxaC"/>
    <property type="match status" value="1"/>
</dbReference>
<comment type="catalytic activity">
    <reaction evidence="1 7">
        <text>D-glucuronate = D-fructuronate</text>
        <dbReference type="Rhea" id="RHEA:13049"/>
        <dbReference type="ChEBI" id="CHEBI:58720"/>
        <dbReference type="ChEBI" id="CHEBI:59863"/>
        <dbReference type="EC" id="5.3.1.12"/>
    </reaction>
</comment>
<dbReference type="AlphaFoldDB" id="A0A9X2XTL0"/>